<comment type="function">
    <text evidence="7 9">Binds directly to 23S ribosomal RNA and is necessary for the in vitro assembly process of the 50S ribosomal subunit. It is not involved in the protein synthesizing functions of that subunit.</text>
</comment>
<dbReference type="SUPFAM" id="SSF74731">
    <property type="entry name" value="Ribosomal protein L20"/>
    <property type="match status" value="1"/>
</dbReference>
<dbReference type="GO" id="GO:0000027">
    <property type="term" value="P:ribosomal large subunit assembly"/>
    <property type="evidence" value="ECO:0007669"/>
    <property type="project" value="UniProtKB-UniRule"/>
</dbReference>
<dbReference type="PRINTS" id="PR00062">
    <property type="entry name" value="RIBOSOMALL20"/>
</dbReference>
<dbReference type="FunFam" id="1.10.1900.20:FF:000001">
    <property type="entry name" value="50S ribosomal protein L20"/>
    <property type="match status" value="1"/>
</dbReference>
<keyword evidence="2 7" id="KW-0699">rRNA-binding</keyword>
<dbReference type="GO" id="GO:0009507">
    <property type="term" value="C:chloroplast"/>
    <property type="evidence" value="ECO:0007669"/>
    <property type="project" value="UniProtKB-SubCell"/>
</dbReference>
<dbReference type="InterPro" id="IPR005813">
    <property type="entry name" value="Ribosomal_bL20"/>
</dbReference>
<dbReference type="InterPro" id="IPR049946">
    <property type="entry name" value="RIBOSOMAL_L20_CS"/>
</dbReference>
<reference evidence="10" key="1">
    <citation type="journal article" date="2016" name="Genome Biol. Evol.">
        <title>Mitochondrion-to-Chloroplast DNA Transfers and Intragenomic Proliferation of Chloroplast Group II Introns in Gloeotilopsis Green Algae (Ulotrichales, Ulvophyceae).</title>
        <authorList>
            <person name="Turmel M."/>
            <person name="Otis C."/>
            <person name="Lemieux C."/>
        </authorList>
    </citation>
    <scope>NUCLEOTIDE SEQUENCE</scope>
</reference>
<dbReference type="Gene3D" id="1.10.1900.20">
    <property type="entry name" value="Ribosomal protein L20"/>
    <property type="match status" value="1"/>
</dbReference>
<evidence type="ECO:0000256" key="3">
    <source>
        <dbReference type="ARBA" id="ARBA00022884"/>
    </source>
</evidence>
<dbReference type="PANTHER" id="PTHR10986">
    <property type="entry name" value="39S RIBOSOMAL PROTEIN L20"/>
    <property type="match status" value="1"/>
</dbReference>
<evidence type="ECO:0000256" key="8">
    <source>
        <dbReference type="RuleBase" id="RU000561"/>
    </source>
</evidence>
<proteinExistence type="inferred from homology"/>
<evidence type="ECO:0000313" key="10">
    <source>
        <dbReference type="EMBL" id="AOC61440.1"/>
    </source>
</evidence>
<dbReference type="GO" id="GO:1990904">
    <property type="term" value="C:ribonucleoprotein complex"/>
    <property type="evidence" value="ECO:0007669"/>
    <property type="project" value="UniProtKB-KW"/>
</dbReference>
<comment type="subcellular location">
    <subcellularLocation>
        <location evidence="7">Plastid</location>
        <location evidence="7">Chloroplast</location>
    </subcellularLocation>
</comment>
<name>A0A1B2RYN4_9CHLO</name>
<keyword evidence="5 7" id="KW-0687">Ribonucleoprotein</keyword>
<dbReference type="NCBIfam" id="TIGR01032">
    <property type="entry name" value="rplT_bact"/>
    <property type="match status" value="1"/>
</dbReference>
<dbReference type="GO" id="GO:0019843">
    <property type="term" value="F:rRNA binding"/>
    <property type="evidence" value="ECO:0007669"/>
    <property type="project" value="UniProtKB-UniRule"/>
</dbReference>
<dbReference type="GO" id="GO:0005840">
    <property type="term" value="C:ribosome"/>
    <property type="evidence" value="ECO:0007669"/>
    <property type="project" value="UniProtKB-KW"/>
</dbReference>
<keyword evidence="4 7" id="KW-0689">Ribosomal protein</keyword>
<evidence type="ECO:0000256" key="1">
    <source>
        <dbReference type="ARBA" id="ARBA00007698"/>
    </source>
</evidence>
<accession>A0A1B2RYN4</accession>
<protein>
    <recommendedName>
        <fullName evidence="6 7">Large ribosomal subunit protein bL20c</fullName>
    </recommendedName>
</protein>
<dbReference type="EMBL" id="KX306821">
    <property type="protein sequence ID" value="AOC61440.1"/>
    <property type="molecule type" value="Genomic_DNA"/>
</dbReference>
<dbReference type="InterPro" id="IPR035566">
    <property type="entry name" value="Ribosomal_protein_bL20_C"/>
</dbReference>
<organism evidence="10">
    <name type="scientific">Rhexinema sarcinoideum</name>
    <dbReference type="NCBI Taxonomy" id="43261"/>
    <lineage>
        <taxon>Eukaryota</taxon>
        <taxon>Viridiplantae</taxon>
        <taxon>Chlorophyta</taxon>
        <taxon>core chlorophytes</taxon>
        <taxon>Ulvophyceae</taxon>
        <taxon>OUU clade</taxon>
        <taxon>Ulotrichales</taxon>
        <taxon>Helicodictyaceae</taxon>
        <taxon>Rhexinema</taxon>
    </lineage>
</organism>
<dbReference type="AlphaFoldDB" id="A0A1B2RYN4"/>
<dbReference type="CDD" id="cd07026">
    <property type="entry name" value="Ribosomal_L20"/>
    <property type="match status" value="1"/>
</dbReference>
<sequence length="115" mass="13971">MTRIKRGFVARQRRKKVLNLTKGFRGSSSILFRPANQRKMKALRFSYRDRKQRKRNLRSLWITRINAATRLYNSNYSQFVYKLKQLNIHINRKWLAQLAVRDSKVFDAFVQNIFY</sequence>
<keyword evidence="10" id="KW-0934">Plastid</keyword>
<dbReference type="GO" id="GO:0006412">
    <property type="term" value="P:translation"/>
    <property type="evidence" value="ECO:0007669"/>
    <property type="project" value="InterPro"/>
</dbReference>
<dbReference type="Pfam" id="PF00453">
    <property type="entry name" value="Ribosomal_L20"/>
    <property type="match status" value="1"/>
</dbReference>
<dbReference type="HAMAP" id="MF_00382">
    <property type="entry name" value="Ribosomal_bL20"/>
    <property type="match status" value="1"/>
</dbReference>
<dbReference type="PROSITE" id="PS00937">
    <property type="entry name" value="RIBOSOMAL_L20"/>
    <property type="match status" value="1"/>
</dbReference>
<evidence type="ECO:0000256" key="9">
    <source>
        <dbReference type="RuleBase" id="RU004311"/>
    </source>
</evidence>
<evidence type="ECO:0000256" key="4">
    <source>
        <dbReference type="ARBA" id="ARBA00022980"/>
    </source>
</evidence>
<evidence type="ECO:0000256" key="2">
    <source>
        <dbReference type="ARBA" id="ARBA00022730"/>
    </source>
</evidence>
<evidence type="ECO:0000256" key="5">
    <source>
        <dbReference type="ARBA" id="ARBA00023274"/>
    </source>
</evidence>
<gene>
    <name evidence="7 10" type="primary">rpl20</name>
</gene>
<geneLocation type="chloroplast" evidence="10"/>
<dbReference type="GO" id="GO:0003735">
    <property type="term" value="F:structural constituent of ribosome"/>
    <property type="evidence" value="ECO:0007669"/>
    <property type="project" value="InterPro"/>
</dbReference>
<comment type="similarity">
    <text evidence="1 7 8">Belongs to the bacterial ribosomal protein bL20 family.</text>
</comment>
<evidence type="ECO:0000256" key="7">
    <source>
        <dbReference type="HAMAP-Rule" id="MF_00382"/>
    </source>
</evidence>
<evidence type="ECO:0000256" key="6">
    <source>
        <dbReference type="ARBA" id="ARBA00035295"/>
    </source>
</evidence>
<keyword evidence="3 7" id="KW-0694">RNA-binding</keyword>
<dbReference type="Gene3D" id="6.10.160.10">
    <property type="match status" value="1"/>
</dbReference>
<keyword evidence="10" id="KW-0150">Chloroplast</keyword>